<dbReference type="InterPro" id="IPR009787">
    <property type="entry name" value="Jagunal"/>
</dbReference>
<reference evidence="8 9" key="1">
    <citation type="submission" date="2013-11" db="EMBL/GenBank/DDBJ databases">
        <title>Genome sequencing of Stegodyphus mimosarum.</title>
        <authorList>
            <person name="Bechsgaard J."/>
        </authorList>
    </citation>
    <scope>NUCLEOTIDE SEQUENCE [LARGE SCALE GENOMIC DNA]</scope>
</reference>
<comment type="similarity">
    <text evidence="2">Belongs to the jagunal family.</text>
</comment>
<evidence type="ECO:0000313" key="9">
    <source>
        <dbReference type="Proteomes" id="UP000054359"/>
    </source>
</evidence>
<protein>
    <submittedName>
        <fullName evidence="8">Protein jagunal</fullName>
    </submittedName>
</protein>
<dbReference type="AlphaFoldDB" id="A0A087T3I9"/>
<dbReference type="OMA" id="PYGVLWY"/>
<evidence type="ECO:0000256" key="2">
    <source>
        <dbReference type="ARBA" id="ARBA00008462"/>
    </source>
</evidence>
<sequence length="217" mass="25119">MKQSNGYIQEPMATSESELDAVEEDHQINNIATVGPKTEGHEFSLALKPKGTPLFRLSALYKSRLRFCIFLHFLLFLVMCAKLSQDILDRMEVFILELEELYIPKPLPWEYLWTLSILFGFIGLRALSRNRLSSLNTYSAGTVVFALCPLLGAAIYFFNDVWEYAGKKGEADIQMWQGFPVAVWWYGFIMIALQIHIFSLFFAAKLIKIWRVKIKRY</sequence>
<feature type="transmembrane region" description="Helical" evidence="7">
    <location>
        <begin position="183"/>
        <end position="207"/>
    </location>
</feature>
<accession>A0A087T3I9</accession>
<dbReference type="PANTHER" id="PTHR20955:SF1">
    <property type="entry name" value="PROTEIN JAGUNAL HOMOLOG 1"/>
    <property type="match status" value="1"/>
</dbReference>
<keyword evidence="5 7" id="KW-1133">Transmembrane helix</keyword>
<evidence type="ECO:0000256" key="7">
    <source>
        <dbReference type="SAM" id="Phobius"/>
    </source>
</evidence>
<dbReference type="GO" id="GO:0016192">
    <property type="term" value="P:vesicle-mediated transport"/>
    <property type="evidence" value="ECO:0007669"/>
    <property type="project" value="TreeGrafter"/>
</dbReference>
<dbReference type="EMBL" id="KK113243">
    <property type="protein sequence ID" value="KFM59678.1"/>
    <property type="molecule type" value="Genomic_DNA"/>
</dbReference>
<evidence type="ECO:0000256" key="1">
    <source>
        <dbReference type="ARBA" id="ARBA00004477"/>
    </source>
</evidence>
<feature type="non-terminal residue" evidence="8">
    <location>
        <position position="217"/>
    </location>
</feature>
<dbReference type="GO" id="GO:0007029">
    <property type="term" value="P:endoplasmic reticulum organization"/>
    <property type="evidence" value="ECO:0007669"/>
    <property type="project" value="InterPro"/>
</dbReference>
<evidence type="ECO:0000256" key="6">
    <source>
        <dbReference type="ARBA" id="ARBA00023136"/>
    </source>
</evidence>
<dbReference type="PANTHER" id="PTHR20955">
    <property type="entry name" value="PROTEIN JAGUNAL HOMOLOG 1"/>
    <property type="match status" value="1"/>
</dbReference>
<evidence type="ECO:0000313" key="8">
    <source>
        <dbReference type="EMBL" id="KFM59678.1"/>
    </source>
</evidence>
<dbReference type="OrthoDB" id="8914197at2759"/>
<dbReference type="STRING" id="407821.A0A087T3I9"/>
<gene>
    <name evidence="8" type="ORF">X975_00866</name>
</gene>
<dbReference type="GO" id="GO:0005789">
    <property type="term" value="C:endoplasmic reticulum membrane"/>
    <property type="evidence" value="ECO:0007669"/>
    <property type="project" value="UniProtKB-SubCell"/>
</dbReference>
<keyword evidence="6 7" id="KW-0472">Membrane</keyword>
<keyword evidence="9" id="KW-1185">Reference proteome</keyword>
<evidence type="ECO:0000256" key="3">
    <source>
        <dbReference type="ARBA" id="ARBA00022692"/>
    </source>
</evidence>
<comment type="subcellular location">
    <subcellularLocation>
        <location evidence="1">Endoplasmic reticulum membrane</location>
        <topology evidence="1">Multi-pass membrane protein</topology>
    </subcellularLocation>
</comment>
<name>A0A087T3I9_STEMI</name>
<feature type="transmembrane region" description="Helical" evidence="7">
    <location>
        <begin position="135"/>
        <end position="158"/>
    </location>
</feature>
<proteinExistence type="inferred from homology"/>
<keyword evidence="3 7" id="KW-0812">Transmembrane</keyword>
<feature type="transmembrane region" description="Helical" evidence="7">
    <location>
        <begin position="111"/>
        <end position="128"/>
    </location>
</feature>
<evidence type="ECO:0000256" key="4">
    <source>
        <dbReference type="ARBA" id="ARBA00022824"/>
    </source>
</evidence>
<organism evidence="8 9">
    <name type="scientific">Stegodyphus mimosarum</name>
    <name type="common">African social velvet spider</name>
    <dbReference type="NCBI Taxonomy" id="407821"/>
    <lineage>
        <taxon>Eukaryota</taxon>
        <taxon>Metazoa</taxon>
        <taxon>Ecdysozoa</taxon>
        <taxon>Arthropoda</taxon>
        <taxon>Chelicerata</taxon>
        <taxon>Arachnida</taxon>
        <taxon>Araneae</taxon>
        <taxon>Araneomorphae</taxon>
        <taxon>Entelegynae</taxon>
        <taxon>Eresoidea</taxon>
        <taxon>Eresidae</taxon>
        <taxon>Stegodyphus</taxon>
    </lineage>
</organism>
<dbReference type="Proteomes" id="UP000054359">
    <property type="component" value="Unassembled WGS sequence"/>
</dbReference>
<keyword evidence="4" id="KW-0256">Endoplasmic reticulum</keyword>
<dbReference type="Pfam" id="PF07086">
    <property type="entry name" value="Jagunal"/>
    <property type="match status" value="1"/>
</dbReference>
<evidence type="ECO:0000256" key="5">
    <source>
        <dbReference type="ARBA" id="ARBA00022989"/>
    </source>
</evidence>
<feature type="transmembrane region" description="Helical" evidence="7">
    <location>
        <begin position="65"/>
        <end position="84"/>
    </location>
</feature>